<keyword evidence="4" id="KW-1185">Reference proteome</keyword>
<feature type="chain" id="PRO_5043455897" evidence="2">
    <location>
        <begin position="29"/>
        <end position="78"/>
    </location>
</feature>
<evidence type="ECO:0000313" key="4">
    <source>
        <dbReference type="Proteomes" id="UP000066624"/>
    </source>
</evidence>
<name>A0A0K0Y033_9GAMM</name>
<organism evidence="3 4">
    <name type="scientific">Wenzhouxiangella marina</name>
    <dbReference type="NCBI Taxonomy" id="1579979"/>
    <lineage>
        <taxon>Bacteria</taxon>
        <taxon>Pseudomonadati</taxon>
        <taxon>Pseudomonadota</taxon>
        <taxon>Gammaproteobacteria</taxon>
        <taxon>Chromatiales</taxon>
        <taxon>Wenzhouxiangellaceae</taxon>
        <taxon>Wenzhouxiangella</taxon>
    </lineage>
</organism>
<feature type="compositionally biased region" description="Basic and acidic residues" evidence="1">
    <location>
        <begin position="35"/>
        <end position="53"/>
    </location>
</feature>
<evidence type="ECO:0000256" key="1">
    <source>
        <dbReference type="SAM" id="MobiDB-lite"/>
    </source>
</evidence>
<accession>A0A0K0Y033</accession>
<dbReference type="STRING" id="1579979.WM2015_2918"/>
<gene>
    <name evidence="3" type="ORF">WM2015_2918</name>
</gene>
<keyword evidence="2" id="KW-0732">Signal</keyword>
<evidence type="ECO:0000313" key="3">
    <source>
        <dbReference type="EMBL" id="AKS43275.1"/>
    </source>
</evidence>
<dbReference type="AlphaFoldDB" id="A0A0K0Y033"/>
<protein>
    <submittedName>
        <fullName evidence="3">Uncharacterized protein</fullName>
    </submittedName>
</protein>
<proteinExistence type="predicted"/>
<dbReference type="KEGG" id="wma:WM2015_2918"/>
<sequence length="78" mass="8321">MTPRNLHKHCLRCLALVALALGGLTACHDPGPAEEAGREIDQAVEQARERGEEAVDEAQDAIEDAGDEVEEALDEVDG</sequence>
<dbReference type="Proteomes" id="UP000066624">
    <property type="component" value="Chromosome"/>
</dbReference>
<dbReference type="PROSITE" id="PS51257">
    <property type="entry name" value="PROKAR_LIPOPROTEIN"/>
    <property type="match status" value="1"/>
</dbReference>
<evidence type="ECO:0000256" key="2">
    <source>
        <dbReference type="SAM" id="SignalP"/>
    </source>
</evidence>
<dbReference type="EMBL" id="CP012154">
    <property type="protein sequence ID" value="AKS43275.1"/>
    <property type="molecule type" value="Genomic_DNA"/>
</dbReference>
<dbReference type="RefSeq" id="WP_049726773.1">
    <property type="nucleotide sequence ID" value="NZ_CP012154.1"/>
</dbReference>
<feature type="signal peptide" evidence="2">
    <location>
        <begin position="1"/>
        <end position="28"/>
    </location>
</feature>
<feature type="region of interest" description="Disordered" evidence="1">
    <location>
        <begin position="31"/>
        <end position="59"/>
    </location>
</feature>
<reference evidence="3 4" key="1">
    <citation type="submission" date="2015-07" db="EMBL/GenBank/DDBJ databases">
        <authorList>
            <person name="Noorani M."/>
        </authorList>
    </citation>
    <scope>NUCLEOTIDE SEQUENCE [LARGE SCALE GENOMIC DNA]</scope>
    <source>
        <strain evidence="3 4">KCTC 42284</strain>
    </source>
</reference>